<keyword evidence="2" id="KW-0812">Transmembrane</keyword>
<reference evidence="5" key="1">
    <citation type="journal article" date="2019" name="Int. J. Syst. Evol. Microbiol.">
        <title>The Global Catalogue of Microorganisms (GCM) 10K type strain sequencing project: providing services to taxonomists for standard genome sequencing and annotation.</title>
        <authorList>
            <consortium name="The Broad Institute Genomics Platform"/>
            <consortium name="The Broad Institute Genome Sequencing Center for Infectious Disease"/>
            <person name="Wu L."/>
            <person name="Ma J."/>
        </authorList>
    </citation>
    <scope>NUCLEOTIDE SEQUENCE [LARGE SCALE GENOMIC DNA]</scope>
    <source>
        <strain evidence="5">JCM 19129</strain>
    </source>
</reference>
<gene>
    <name evidence="4" type="ORF">GCM10025790_11410</name>
</gene>
<evidence type="ECO:0000256" key="1">
    <source>
        <dbReference type="SAM" id="MobiDB-lite"/>
    </source>
</evidence>
<dbReference type="Proteomes" id="UP001500368">
    <property type="component" value="Unassembled WGS sequence"/>
</dbReference>
<name>A0ABP9G3G2_9MICC</name>
<evidence type="ECO:0000313" key="5">
    <source>
        <dbReference type="Proteomes" id="UP001500368"/>
    </source>
</evidence>
<sequence length="316" mass="33984">MARNTTSAGAREQARKLQQEQERKQKRQSLLLRIGVVGIAVIAVVAIALVVLTRDGNGGNYTEGPAPAAATDEGGFVLTSGTELAEGADLGTIDAEDTPSGDGPASAQPREEGQRPHLTIFTDAHCVHCANFEGAYEEILRGLLDEELITLEYRSVSYLQSRSNYSARAANAFACMADASPENYKGYLSNVTANYQGQEINNESLAAIARDSYGVDIESCINDATYRAFAAYVSNTAWEQGVSGTPTIYVDDSQYEPNTFFEPLMTEVSEYAEEAGIESDFVQQAEEQLDAEGEDIGQSEPEAPEDAGSTDDGEDE</sequence>
<feature type="region of interest" description="Disordered" evidence="1">
    <location>
        <begin position="92"/>
        <end position="113"/>
    </location>
</feature>
<dbReference type="RefSeq" id="WP_345477110.1">
    <property type="nucleotide sequence ID" value="NZ_BAABLW010000007.1"/>
</dbReference>
<feature type="compositionally biased region" description="Acidic residues" evidence="1">
    <location>
        <begin position="287"/>
        <end position="316"/>
    </location>
</feature>
<feature type="region of interest" description="Disordered" evidence="1">
    <location>
        <begin position="1"/>
        <end position="21"/>
    </location>
</feature>
<dbReference type="InterPro" id="IPR012336">
    <property type="entry name" value="Thioredoxin-like_fold"/>
</dbReference>
<dbReference type="CDD" id="cd02972">
    <property type="entry name" value="DsbA_family"/>
    <property type="match status" value="1"/>
</dbReference>
<feature type="region of interest" description="Disordered" evidence="1">
    <location>
        <begin position="281"/>
        <end position="316"/>
    </location>
</feature>
<dbReference type="Gene3D" id="3.40.30.10">
    <property type="entry name" value="Glutaredoxin"/>
    <property type="match status" value="1"/>
</dbReference>
<protein>
    <recommendedName>
        <fullName evidence="3">Thioredoxin-like fold domain-containing protein</fullName>
    </recommendedName>
</protein>
<evidence type="ECO:0000256" key="2">
    <source>
        <dbReference type="SAM" id="Phobius"/>
    </source>
</evidence>
<feature type="compositionally biased region" description="Basic and acidic residues" evidence="1">
    <location>
        <begin position="12"/>
        <end position="21"/>
    </location>
</feature>
<feature type="domain" description="Thioredoxin-like fold" evidence="3">
    <location>
        <begin position="117"/>
        <end position="259"/>
    </location>
</feature>
<dbReference type="InterPro" id="IPR036249">
    <property type="entry name" value="Thioredoxin-like_sf"/>
</dbReference>
<proteinExistence type="predicted"/>
<keyword evidence="2" id="KW-1133">Transmembrane helix</keyword>
<keyword evidence="2" id="KW-0472">Membrane</keyword>
<dbReference type="EMBL" id="BAABLW010000007">
    <property type="protein sequence ID" value="GAA4917719.1"/>
    <property type="molecule type" value="Genomic_DNA"/>
</dbReference>
<comment type="caution">
    <text evidence="4">The sequence shown here is derived from an EMBL/GenBank/DDBJ whole genome shotgun (WGS) entry which is preliminary data.</text>
</comment>
<dbReference type="SUPFAM" id="SSF52833">
    <property type="entry name" value="Thioredoxin-like"/>
    <property type="match status" value="1"/>
</dbReference>
<keyword evidence="5" id="KW-1185">Reference proteome</keyword>
<feature type="transmembrane region" description="Helical" evidence="2">
    <location>
        <begin position="30"/>
        <end position="52"/>
    </location>
</feature>
<accession>A0ABP9G3G2</accession>
<dbReference type="Pfam" id="PF13462">
    <property type="entry name" value="Thioredoxin_4"/>
    <property type="match status" value="1"/>
</dbReference>
<organism evidence="4 5">
    <name type="scientific">Nesterenkonia rhizosphaerae</name>
    <dbReference type="NCBI Taxonomy" id="1348272"/>
    <lineage>
        <taxon>Bacteria</taxon>
        <taxon>Bacillati</taxon>
        <taxon>Actinomycetota</taxon>
        <taxon>Actinomycetes</taxon>
        <taxon>Micrococcales</taxon>
        <taxon>Micrococcaceae</taxon>
        <taxon>Nesterenkonia</taxon>
    </lineage>
</organism>
<evidence type="ECO:0000259" key="3">
    <source>
        <dbReference type="Pfam" id="PF13462"/>
    </source>
</evidence>
<evidence type="ECO:0000313" key="4">
    <source>
        <dbReference type="EMBL" id="GAA4917719.1"/>
    </source>
</evidence>